<dbReference type="Pfam" id="PF04023">
    <property type="entry name" value="FeoA"/>
    <property type="match status" value="1"/>
</dbReference>
<dbReference type="InterPro" id="IPR038157">
    <property type="entry name" value="FeoA_core_dom"/>
</dbReference>
<sequence>MMTLSQGKVGDKFFLKDIIEKKLDTRLLSLGVCRGDICKIENIANGNILIKTVETKIVLSENLAEKVEIEVVE</sequence>
<dbReference type="Gene3D" id="2.30.30.90">
    <property type="match status" value="1"/>
</dbReference>
<dbReference type="RefSeq" id="WP_369711501.1">
    <property type="nucleotide sequence ID" value="NZ_CP165644.1"/>
</dbReference>
<protein>
    <submittedName>
        <fullName evidence="3">Ferrous iron transport protein A</fullName>
    </submittedName>
</protein>
<dbReference type="KEGG" id="lrug:AB8B22_02305"/>
<organism evidence="3">
    <name type="scientific">Leptotrichia rugosa</name>
    <dbReference type="NCBI Taxonomy" id="3239302"/>
    <lineage>
        <taxon>Bacteria</taxon>
        <taxon>Fusobacteriati</taxon>
        <taxon>Fusobacteriota</taxon>
        <taxon>Fusobacteriia</taxon>
        <taxon>Fusobacteriales</taxon>
        <taxon>Leptotrichiaceae</taxon>
        <taxon>Leptotrichia</taxon>
    </lineage>
</organism>
<reference evidence="3" key="1">
    <citation type="submission" date="2024-07" db="EMBL/GenBank/DDBJ databases">
        <authorList>
            <person name="Li X.-J."/>
            <person name="Wang X."/>
        </authorList>
    </citation>
    <scope>NUCLEOTIDE SEQUENCE</scope>
    <source>
        <strain evidence="3">HSP-334</strain>
    </source>
</reference>
<dbReference type="InterPro" id="IPR007167">
    <property type="entry name" value="Fe-transptr_FeoA-like"/>
</dbReference>
<gene>
    <name evidence="3" type="ORF">AB8B22_02305</name>
</gene>
<evidence type="ECO:0000259" key="2">
    <source>
        <dbReference type="SMART" id="SM00899"/>
    </source>
</evidence>
<dbReference type="SUPFAM" id="SSF50037">
    <property type="entry name" value="C-terminal domain of transcriptional repressors"/>
    <property type="match status" value="1"/>
</dbReference>
<dbReference type="EMBL" id="CP165644">
    <property type="protein sequence ID" value="XDU67265.1"/>
    <property type="molecule type" value="Genomic_DNA"/>
</dbReference>
<dbReference type="AlphaFoldDB" id="A0AB39VI90"/>
<name>A0AB39VI90_9FUSO</name>
<accession>A0AB39VI90</accession>
<evidence type="ECO:0000256" key="1">
    <source>
        <dbReference type="ARBA" id="ARBA00023004"/>
    </source>
</evidence>
<dbReference type="SMART" id="SM00899">
    <property type="entry name" value="FeoA"/>
    <property type="match status" value="1"/>
</dbReference>
<feature type="domain" description="Ferrous iron transporter FeoA-like" evidence="2">
    <location>
        <begin position="2"/>
        <end position="71"/>
    </location>
</feature>
<keyword evidence="1" id="KW-0408">Iron</keyword>
<proteinExistence type="predicted"/>
<dbReference type="InterPro" id="IPR008988">
    <property type="entry name" value="Transcriptional_repressor_C"/>
</dbReference>
<evidence type="ECO:0000313" key="3">
    <source>
        <dbReference type="EMBL" id="XDU67265.1"/>
    </source>
</evidence>
<dbReference type="GO" id="GO:0046914">
    <property type="term" value="F:transition metal ion binding"/>
    <property type="evidence" value="ECO:0007669"/>
    <property type="project" value="InterPro"/>
</dbReference>